<feature type="non-terminal residue" evidence="3">
    <location>
        <position position="1"/>
    </location>
</feature>
<feature type="compositionally biased region" description="Polar residues" evidence="2">
    <location>
        <begin position="1743"/>
        <end position="1754"/>
    </location>
</feature>
<dbReference type="EMBL" id="BGZO01000062">
    <property type="protein sequence ID" value="GBR76902.1"/>
    <property type="molecule type" value="Genomic_DNA"/>
</dbReference>
<protein>
    <submittedName>
        <fullName evidence="3">Uncharacterized protein</fullName>
    </submittedName>
</protein>
<feature type="coiled-coil region" evidence="1">
    <location>
        <begin position="1169"/>
        <end position="1238"/>
    </location>
</feature>
<dbReference type="Proteomes" id="UP000275925">
    <property type="component" value="Unassembled WGS sequence"/>
</dbReference>
<keyword evidence="4" id="KW-1185">Reference proteome</keyword>
<evidence type="ECO:0000313" key="4">
    <source>
        <dbReference type="Proteomes" id="UP000275925"/>
    </source>
</evidence>
<keyword evidence="1" id="KW-0175">Coiled coil</keyword>
<comment type="caution">
    <text evidence="3">The sequence shown here is derived from an EMBL/GenBank/DDBJ whole genome shotgun (WGS) entry which is preliminary data.</text>
</comment>
<feature type="region of interest" description="Disordered" evidence="2">
    <location>
        <begin position="1743"/>
        <end position="1771"/>
    </location>
</feature>
<evidence type="ECO:0000256" key="2">
    <source>
        <dbReference type="SAM" id="MobiDB-lite"/>
    </source>
</evidence>
<organism evidence="3 4">
    <name type="scientific">Candidatus Termititenax persephonae</name>
    <dbReference type="NCBI Taxonomy" id="2218525"/>
    <lineage>
        <taxon>Bacteria</taxon>
        <taxon>Bacillati</taxon>
        <taxon>Candidatus Margulisiibacteriota</taxon>
        <taxon>Candidatus Termititenacia</taxon>
        <taxon>Candidatus Termititenacales</taxon>
        <taxon>Candidatus Termititenacaceae</taxon>
        <taxon>Candidatus Termititenax</taxon>
    </lineage>
</organism>
<gene>
    <name evidence="3" type="ORF">NO2_1376</name>
</gene>
<proteinExistence type="predicted"/>
<evidence type="ECO:0000256" key="1">
    <source>
        <dbReference type="SAM" id="Coils"/>
    </source>
</evidence>
<reference evidence="3 4" key="1">
    <citation type="journal article" date="2019" name="ISME J.">
        <title>Genome analyses of uncultured TG2/ZB3 bacteria in 'Margulisbacteria' specifically attached to ectosymbiotic spirochetes of protists in the termite gut.</title>
        <authorList>
            <person name="Utami Y.D."/>
            <person name="Kuwahara H."/>
            <person name="Igai K."/>
            <person name="Murakami T."/>
            <person name="Sugaya K."/>
            <person name="Morikawa T."/>
            <person name="Nagura Y."/>
            <person name="Yuki M."/>
            <person name="Deevong P."/>
            <person name="Inoue T."/>
            <person name="Kihara K."/>
            <person name="Lo N."/>
            <person name="Yamada A."/>
            <person name="Ohkuma M."/>
            <person name="Hongoh Y."/>
        </authorList>
    </citation>
    <scope>NUCLEOTIDE SEQUENCE [LARGE SCALE GENOMIC DNA]</scope>
    <source>
        <strain evidence="3">NkOx7-02</strain>
    </source>
</reference>
<feature type="non-terminal residue" evidence="3">
    <location>
        <position position="1986"/>
    </location>
</feature>
<sequence>FKLDTAGNLVGATINGQDVTFDLDNNKVKVGDEEYNVEITQNEDGSFSAKMELDGRTYSATLKIGEDGELSGGISWSEERTETNAAEVAATNREKGVAALVATGLYGNDAEAATVAAGAAYDEALKEGGIAGAESFINGRIGAGNTSRQAGAAAIPAAEPGSRRVLALQPPGTIPGSESPESSNGSIIFTTAEATGENGENKETVTVEMGGKEYIEIDGLLYTKDQVGKDGKLKNEEKARAAGAYTVTENSDGSKTHHVNIANNGGSEWERIKATIEYMLKLIENWAKDAAENGGLFGAIKGNRGKKMDALGNLNAELLAMLDPRDAREVMSVLADAYLSDGAQGVEAHNGLVDATMKALFGEMYDPTQGSNTKGSLLGDYAERAYSKAKANQFVKAEEQKLLKDTVGKAMEDEILRRSGIDPKLATPEQRSQVSGMYVDVKHVDAVIEALRLAGIDDPDAMQKVLPTLLTAKSNDGDLNEALNEISGLKMNASMSAEERSKVLALQNNVRRAVEQVTTDIQERVDRPQEFQHQYEGALKSDPNVVRLGNLSNRAGAAERKAKELGFTKQTIPGTRPPVNYFVKPGGTDDQGKPIPPQILIPKGATPETVKQITEYFVSSAEPKLAEGSAFTVITDHGKAADSAEKAEATTYQIKDGKIEKLTDSTTSITTEADVENAEAAAGESTAAPVTRSEEMAKYDAFFKDFADYQESIYTLQQISPRQADGSLNIEGLVKGEAKIPGMNIRVFNPQGQEIIVDPHRPLNEILGGENTVKVELDCQILQKSDLDEVMEFLLGNNGVRSVSIKDKNGNPVRAEKHFGFLGGTTDINVSSLFGANSIFIENILLKNCSGQMTFGDIANRGRVAQTTVDAAKIFNSPRTRYEARQIVATCNSIDERKNEIIKSHREKTGSSFMYGEPIKPGHLYESFSMGVKIEFYRSNNPAEQRKQVAEATRQPLAMAMNAFMIENGLSLSNQSTETETIHGQDHDDRLLTPLTTPYVALTPPLEKPKAQPPATELTPKQIEQWNTKVTAWNEVATEWNELVSAYTDCCKDLGMPPAIPPAADGSPDPLAIRAALQEDYEKYLPTLGEKGDNNSLRNSILNDSKTVADWNQAKSNFMLGRADAVLAYGRATKNNQTLVQNLIERVQDIGRFSGAESMKNSPDYQILKASQEAEVAVLSQDIANIEKELLDIDAELAKLDPEKPEDKERLEELTTRRQELANQHADLSNDLNVIQATLRGFDNLINIICTAPTMLAVDNRKNNQGIDSANIDVKNRADISAMIARFSNQYCAAQKLFDRSREDNLLAAAIAQLPNHVSAFLSGTAAALGGQQAGGQVQAALDSLDALFARQDPPYPHESELRLAYDKLREALLQNNLLDAAGLVGFNTRVNQQISMIHNSLEANQKTAATPEEIRKDLRDQVDIGLVEIGRWLISQNDEPIILFLTSDTTTTVGGSVEQAKQEAKYSTIFAHFSYGNVPAASSSSQAIDTPDNTDALSGEARAVPENEPAKPQLTSATQVVNIARNLDIICEAYGSPNWSHPALNLDPKSRDYIIASIRYEGKPPSYVKLGYLDEINGTSFCTQFNEEIKILDKPAWPEGVTEENATAEQKELHAAALREYEAKIEAIAGKVLTETWGGLVNDANPLLQDITTYERDARARLDNPGGMQKILDNTKLRLYGESGADEGTINNISNVYNWSLQESVNGNRNSSLARHQSRLENISDDLRAAYYGEHDLRRTVQQSGVSDLSSGHATAGLSHAQHSDSLGPTDNARNLTFLSTLKYYKEDHIQRLNDGFGLNPPQPPINVPPYQADDFVLDESISPDEGISQIANMRTAIIDLAVNAKQIDNTTVLELLAKLDELQTKRDNAILAAYRTQFIEEQVANGGLSLVGSPPQLPAYESLPESERGKIEAEAARRTQVYIAQNIALKLPANNLNGNNVPGNNTSGNNAAQLLRSVNELPEILRMLPQDGQPLTPAEFKQKL</sequence>
<name>A0A388TK72_9BACT</name>
<evidence type="ECO:0000313" key="3">
    <source>
        <dbReference type="EMBL" id="GBR76902.1"/>
    </source>
</evidence>
<accession>A0A388TK72</accession>